<feature type="region of interest" description="Disordered" evidence="8">
    <location>
        <begin position="878"/>
        <end position="1067"/>
    </location>
</feature>
<gene>
    <name evidence="10" type="ORF">L1049_002922</name>
</gene>
<keyword evidence="2" id="KW-0678">Repressor</keyword>
<evidence type="ECO:0000256" key="1">
    <source>
        <dbReference type="ARBA" id="ARBA00004123"/>
    </source>
</evidence>
<evidence type="ECO:0000256" key="5">
    <source>
        <dbReference type="ARBA" id="ARBA00023163"/>
    </source>
</evidence>
<dbReference type="InterPro" id="IPR003822">
    <property type="entry name" value="PAH"/>
</dbReference>
<feature type="compositionally biased region" description="Acidic residues" evidence="8">
    <location>
        <begin position="1047"/>
        <end position="1057"/>
    </location>
</feature>
<dbReference type="SUPFAM" id="SSF47762">
    <property type="entry name" value="PAH2 domain"/>
    <property type="match status" value="3"/>
</dbReference>
<dbReference type="InterPro" id="IPR039774">
    <property type="entry name" value="Sin3-like"/>
</dbReference>
<keyword evidence="4" id="KW-0805">Transcription regulation</keyword>
<dbReference type="InterPro" id="IPR036600">
    <property type="entry name" value="PAH_sf"/>
</dbReference>
<dbReference type="InterPro" id="IPR031693">
    <property type="entry name" value="Sin3_C"/>
</dbReference>
<dbReference type="Gene3D" id="1.20.1160.11">
    <property type="entry name" value="Paired amphipathic helix"/>
    <property type="match status" value="3"/>
</dbReference>
<dbReference type="GO" id="GO:0003714">
    <property type="term" value="F:transcription corepressor activity"/>
    <property type="evidence" value="ECO:0007669"/>
    <property type="project" value="InterPro"/>
</dbReference>
<dbReference type="PANTHER" id="PTHR12346:SF8">
    <property type="entry name" value="PAIRED AMPHIPATHIC HELIX PROTEIN SIN3-LIKE 2"/>
    <property type="match status" value="1"/>
</dbReference>
<evidence type="ECO:0000313" key="11">
    <source>
        <dbReference type="Proteomes" id="UP001415857"/>
    </source>
</evidence>
<evidence type="ECO:0000259" key="9">
    <source>
        <dbReference type="SMART" id="SM00761"/>
    </source>
</evidence>
<evidence type="ECO:0000313" key="10">
    <source>
        <dbReference type="EMBL" id="KAK9272549.1"/>
    </source>
</evidence>
<dbReference type="Pfam" id="PF16879">
    <property type="entry name" value="Sin3a_C"/>
    <property type="match status" value="1"/>
</dbReference>
<dbReference type="EMBL" id="JBBPBK010000013">
    <property type="protein sequence ID" value="KAK9272549.1"/>
    <property type="molecule type" value="Genomic_DNA"/>
</dbReference>
<feature type="domain" description="Histone deacetylase interacting" evidence="9">
    <location>
        <begin position="462"/>
        <end position="562"/>
    </location>
</feature>
<protein>
    <recommendedName>
        <fullName evidence="9">Histone deacetylase interacting domain-containing protein</fullName>
    </recommendedName>
</protein>
<accession>A0AAP0R8I5</accession>
<reference evidence="10 11" key="1">
    <citation type="journal article" date="2024" name="Plant J.">
        <title>Genome sequences and population genomics reveal climatic adaptation and genomic divergence between two closely related sweetgum species.</title>
        <authorList>
            <person name="Xu W.Q."/>
            <person name="Ren C.Q."/>
            <person name="Zhang X.Y."/>
            <person name="Comes H.P."/>
            <person name="Liu X.H."/>
            <person name="Li Y.G."/>
            <person name="Kettle C.J."/>
            <person name="Jalonen R."/>
            <person name="Gaisberger H."/>
            <person name="Ma Y.Z."/>
            <person name="Qiu Y.X."/>
        </authorList>
    </citation>
    <scope>NUCLEOTIDE SEQUENCE [LARGE SCALE GENOMIC DNA]</scope>
    <source>
        <strain evidence="10">Hangzhou</strain>
    </source>
</reference>
<dbReference type="Pfam" id="PF02671">
    <property type="entry name" value="PAH"/>
    <property type="match status" value="3"/>
</dbReference>
<dbReference type="FunFam" id="1.20.1160.11:FF:000001">
    <property type="entry name" value="Paired amphipathic helix protein Sin3"/>
    <property type="match status" value="1"/>
</dbReference>
<proteinExistence type="predicted"/>
<feature type="compositionally biased region" description="Basic and acidic residues" evidence="8">
    <location>
        <begin position="258"/>
        <end position="294"/>
    </location>
</feature>
<evidence type="ECO:0000256" key="4">
    <source>
        <dbReference type="ARBA" id="ARBA00023015"/>
    </source>
</evidence>
<evidence type="ECO:0000256" key="8">
    <source>
        <dbReference type="SAM" id="MobiDB-lite"/>
    </source>
</evidence>
<feature type="compositionally biased region" description="Acidic residues" evidence="8">
    <location>
        <begin position="1014"/>
        <end position="1030"/>
    </location>
</feature>
<feature type="region of interest" description="Disordered" evidence="8">
    <location>
        <begin position="195"/>
        <end position="239"/>
    </location>
</feature>
<comment type="subcellular location">
    <subcellularLocation>
        <location evidence="1 7">Nucleus</location>
    </subcellularLocation>
</comment>
<evidence type="ECO:0000256" key="6">
    <source>
        <dbReference type="ARBA" id="ARBA00023242"/>
    </source>
</evidence>
<keyword evidence="11" id="KW-1185">Reference proteome</keyword>
<evidence type="ECO:0000256" key="7">
    <source>
        <dbReference type="PROSITE-ProRule" id="PRU00810"/>
    </source>
</evidence>
<evidence type="ECO:0000256" key="2">
    <source>
        <dbReference type="ARBA" id="ARBA00022491"/>
    </source>
</evidence>
<feature type="compositionally biased region" description="Basic and acidic residues" evidence="8">
    <location>
        <begin position="944"/>
        <end position="957"/>
    </location>
</feature>
<comment type="caution">
    <text evidence="10">The sequence shown here is derived from an EMBL/GenBank/DDBJ whole genome shotgun (WGS) entry which is preliminary data.</text>
</comment>
<keyword evidence="6 7" id="KW-0539">Nucleus</keyword>
<dbReference type="GO" id="GO:0000785">
    <property type="term" value="C:chromatin"/>
    <property type="evidence" value="ECO:0007669"/>
    <property type="project" value="TreeGrafter"/>
</dbReference>
<dbReference type="PROSITE" id="PS51477">
    <property type="entry name" value="PAH"/>
    <property type="match status" value="3"/>
</dbReference>
<organism evidence="10 11">
    <name type="scientific">Liquidambar formosana</name>
    <name type="common">Formosan gum</name>
    <dbReference type="NCBI Taxonomy" id="63359"/>
    <lineage>
        <taxon>Eukaryota</taxon>
        <taxon>Viridiplantae</taxon>
        <taxon>Streptophyta</taxon>
        <taxon>Embryophyta</taxon>
        <taxon>Tracheophyta</taxon>
        <taxon>Spermatophyta</taxon>
        <taxon>Magnoliopsida</taxon>
        <taxon>eudicotyledons</taxon>
        <taxon>Gunneridae</taxon>
        <taxon>Pentapetalae</taxon>
        <taxon>Saxifragales</taxon>
        <taxon>Altingiaceae</taxon>
        <taxon>Liquidambar</taxon>
    </lineage>
</organism>
<dbReference type="GO" id="GO:0000118">
    <property type="term" value="C:histone deacetylase complex"/>
    <property type="evidence" value="ECO:0007669"/>
    <property type="project" value="TreeGrafter"/>
</dbReference>
<feature type="compositionally biased region" description="Polar residues" evidence="8">
    <location>
        <begin position="882"/>
        <end position="900"/>
    </location>
</feature>
<feature type="region of interest" description="Disordered" evidence="8">
    <location>
        <begin position="258"/>
        <end position="319"/>
    </location>
</feature>
<dbReference type="Pfam" id="PF08295">
    <property type="entry name" value="Sin3_corepress"/>
    <property type="match status" value="1"/>
</dbReference>
<dbReference type="InterPro" id="IPR013194">
    <property type="entry name" value="HDAC_interact_dom"/>
</dbReference>
<keyword evidence="5" id="KW-0804">Transcription</keyword>
<dbReference type="SMART" id="SM00761">
    <property type="entry name" value="HDAC_interact"/>
    <property type="match status" value="1"/>
</dbReference>
<feature type="region of interest" description="Disordered" evidence="8">
    <location>
        <begin position="423"/>
        <end position="443"/>
    </location>
</feature>
<evidence type="ECO:0000256" key="3">
    <source>
        <dbReference type="ARBA" id="ARBA00022737"/>
    </source>
</evidence>
<dbReference type="PANTHER" id="PTHR12346">
    <property type="entry name" value="SIN3B-RELATED"/>
    <property type="match status" value="1"/>
</dbReference>
<sequence>MKRLRDDVYVGSQFKRPVCATRAEAYGQPQIPGGGGAAAQKLTTNDALTYLKEVKDMFQDQREKYDQFLEVMKDFKAQRTDTAGVILRVKELFKGHNNLILGFNTFLPKGYEITLAEDETPPKKTVEFDEAINFVNKIKKRFQNDEQVYKRFLDILNMYRKEHKGITEVYQEVAALFDDHPDLLEEFTRFLPDTSATPSTQHVPYGRNSFQRYDERSSAMPTLRQMHTDKQRCRRDRIINSHADRDLSVDRPDLDDDKAMLKVHKEQRKRAEKENRDRRTRDQDDREPEHDIGRDFNLQRLPEKRKPSRKVEGFGVNPNMASEDDKNALKSMYNQEFNFCEKVKERLCNSDDYQAFLKCLNIYSTEIITRSELQSLVADLLGKYPDLMDGFNEFLEHCENIDGFLADVMSKKSLWNEGHLPRSAKVEDKDKEQKREMEGAKEKDRYKDKYMAKSIQELDLSNCQRCTPSYRLLPEDYPIPSASQRSELGAQVLNDHWVSVTSGSEDYSFKHMRRNQYEESLFRCEDDRFELDMLLESVSSTAKRVEEMLNKINDNTINSEGGPIHIEDHFTALNLRCIERLYGDHGLDVMDILRKNPSLALPVILTRLKQKQEEWTKCRSDFNKVWAEIYAKNHYKSLDHRSFYFKQQDSKNLSTKSLLAEIKEIKEKKQKEDDVLLATAAGNRRPIIPNLEFEYSVLDIHEDLFKLVQYSSEEVCTPKEQEQLNKVMRLWTTFLEPMLGVPSRPHGAEGAEDVVKTRHLDVKSSAASIGESDESPAADVIVMNSRQTKPASYGDDNALSELANSCRMSTANGDTLAKEDGFRDLDFTRRDDSFCNTLQSEKEQKNIAVTDKMSGFNIQVASGERLTNPNASLAIGAESSHGRTNTEVMSGRSITPSRPSNAAIEDGNERKPNIDVAPPSEGSDGTKPVISGNGVFTEGTKVNRYHEESVGPTKIEKEEGELSPNGDFEEDNFVGYGDAGMQDLPKGKHSSESRQFQAANGEEICSQDARGENDADADDEDSENVSEAGEDVSGSESAGDECSREDHEEEEDVERDELDGKVESEGEAEGMADAHFVGGDSMLPLSERFLLNVKPLAKHVPSVLYDKEKEDSRVFYGNDSFYVLFRLHQILYERILSAKMNSTSAEMKWRTSKDNSSPDLYARFMSALYNLLDGSSDNAKFEDDCRALIGNQSYVLFTLDKLIYKLVKQLQTVATDEMDNKLLQLYEYEKSRQTGKFIDSVYHENARVLLHDENIYRFEFSSSPSRLSIQLMDGESEKPEVVAVSMEPTFAAYLHNDFLLVLPGKKEPSGIMLQRNKRKYAGLDEFSAACVAMEGVHVVNGLECKIACSSSKISYVLDTEDSFSRTRRKRNLPGERSSSYHDQARVQRFHRFLSAA</sequence>
<name>A0AAP0R8I5_LIQFO</name>
<feature type="compositionally biased region" description="Basic and acidic residues" evidence="8">
    <location>
        <begin position="424"/>
        <end position="443"/>
    </location>
</feature>
<dbReference type="Proteomes" id="UP001415857">
    <property type="component" value="Unassembled WGS sequence"/>
</dbReference>
<feature type="compositionally biased region" description="Basic and acidic residues" evidence="8">
    <location>
        <begin position="301"/>
        <end position="312"/>
    </location>
</feature>
<dbReference type="FunFam" id="1.20.1160.11:FF:000002">
    <property type="entry name" value="Paired amphipathic helix protein SIN3"/>
    <property type="match status" value="1"/>
</dbReference>
<dbReference type="FunFam" id="1.20.1160.11:FF:000003">
    <property type="entry name" value="Paired amphipathic helix SIN3-like protein"/>
    <property type="match status" value="1"/>
</dbReference>
<dbReference type="GO" id="GO:0000122">
    <property type="term" value="P:negative regulation of transcription by RNA polymerase II"/>
    <property type="evidence" value="ECO:0007669"/>
    <property type="project" value="TreeGrafter"/>
</dbReference>
<feature type="compositionally biased region" description="Basic and acidic residues" evidence="8">
    <location>
        <begin position="226"/>
        <end position="239"/>
    </location>
</feature>
<keyword evidence="3" id="KW-0677">Repeat</keyword>